<dbReference type="SUPFAM" id="SSF56112">
    <property type="entry name" value="Protein kinase-like (PK-like)"/>
    <property type="match status" value="1"/>
</dbReference>
<organism evidence="6 7">
    <name type="scientific">Halteria grandinella</name>
    <dbReference type="NCBI Taxonomy" id="5974"/>
    <lineage>
        <taxon>Eukaryota</taxon>
        <taxon>Sar</taxon>
        <taxon>Alveolata</taxon>
        <taxon>Ciliophora</taxon>
        <taxon>Intramacronucleata</taxon>
        <taxon>Spirotrichea</taxon>
        <taxon>Stichotrichia</taxon>
        <taxon>Sporadotrichida</taxon>
        <taxon>Halteriidae</taxon>
        <taxon>Halteria</taxon>
    </lineage>
</organism>
<dbReference type="PIRSF" id="PIRSF000654">
    <property type="entry name" value="Integrin-linked_kinase"/>
    <property type="match status" value="1"/>
</dbReference>
<evidence type="ECO:0000259" key="5">
    <source>
        <dbReference type="PROSITE" id="PS50011"/>
    </source>
</evidence>
<evidence type="ECO:0000256" key="1">
    <source>
        <dbReference type="ARBA" id="ARBA00022679"/>
    </source>
</evidence>
<proteinExistence type="predicted"/>
<dbReference type="AlphaFoldDB" id="A0A8J8NSY8"/>
<comment type="caution">
    <text evidence="6">The sequence shown here is derived from an EMBL/GenBank/DDBJ whole genome shotgun (WGS) entry which is preliminary data.</text>
</comment>
<keyword evidence="3" id="KW-0418">Kinase</keyword>
<feature type="domain" description="Protein kinase" evidence="5">
    <location>
        <begin position="14"/>
        <end position="274"/>
    </location>
</feature>
<keyword evidence="4" id="KW-0067">ATP-binding</keyword>
<evidence type="ECO:0000256" key="4">
    <source>
        <dbReference type="ARBA" id="ARBA00022840"/>
    </source>
</evidence>
<dbReference type="InterPro" id="IPR011009">
    <property type="entry name" value="Kinase-like_dom_sf"/>
</dbReference>
<dbReference type="PANTHER" id="PTHR43671:SF106">
    <property type="entry name" value="NIMA-LIKE KINASE"/>
    <property type="match status" value="1"/>
</dbReference>
<dbReference type="Pfam" id="PF00069">
    <property type="entry name" value="Pkinase"/>
    <property type="match status" value="1"/>
</dbReference>
<keyword evidence="2" id="KW-0547">Nucleotide-binding</keyword>
<protein>
    <recommendedName>
        <fullName evidence="5">Protein kinase domain-containing protein</fullName>
    </recommendedName>
</protein>
<evidence type="ECO:0000313" key="7">
    <source>
        <dbReference type="Proteomes" id="UP000785679"/>
    </source>
</evidence>
<dbReference type="InterPro" id="IPR000719">
    <property type="entry name" value="Prot_kinase_dom"/>
</dbReference>
<keyword evidence="7" id="KW-1185">Reference proteome</keyword>
<dbReference type="Proteomes" id="UP000785679">
    <property type="component" value="Unassembled WGS sequence"/>
</dbReference>
<sequence>MESIEKPKLINRKYRRLSKLGDGSIGDVYLAENIQNGRKVTIKIQKKLQDASMEESNQQFQNEIAFLSLQQHPFIIGFIESFQWIDAQHNFSPLCIVYELAEPQTLFDYIINAEMSISEEQALTWFAQICMALDYMHEGLHRNLKPGNILLVREEKGLVAKIADFGIIKDDEDGEENTAFIGARRFFPPERVTQQPYNQKADVWATGILLYFMITKCYPFPDIERKDYVKKLADCDLLCRKTISEPVQQLIESLLQKNHENRPGLKEVLQIPLVKNQTEIIKPIGQNTARDNP</sequence>
<name>A0A8J8NSY8_HALGN</name>
<dbReference type="PANTHER" id="PTHR43671">
    <property type="entry name" value="SERINE/THREONINE-PROTEIN KINASE NEK"/>
    <property type="match status" value="1"/>
</dbReference>
<dbReference type="GO" id="GO:0004674">
    <property type="term" value="F:protein serine/threonine kinase activity"/>
    <property type="evidence" value="ECO:0007669"/>
    <property type="project" value="TreeGrafter"/>
</dbReference>
<accession>A0A8J8NSY8</accession>
<dbReference type="PROSITE" id="PS50011">
    <property type="entry name" value="PROTEIN_KINASE_DOM"/>
    <property type="match status" value="1"/>
</dbReference>
<gene>
    <name evidence="6" type="ORF">FGO68_gene12751</name>
</gene>
<dbReference type="Gene3D" id="1.10.510.10">
    <property type="entry name" value="Transferase(Phosphotransferase) domain 1"/>
    <property type="match status" value="1"/>
</dbReference>
<evidence type="ECO:0000256" key="2">
    <source>
        <dbReference type="ARBA" id="ARBA00022741"/>
    </source>
</evidence>
<dbReference type="InterPro" id="IPR050660">
    <property type="entry name" value="NEK_Ser/Thr_kinase"/>
</dbReference>
<dbReference type="GO" id="GO:0005524">
    <property type="term" value="F:ATP binding"/>
    <property type="evidence" value="ECO:0007669"/>
    <property type="project" value="UniProtKB-KW"/>
</dbReference>
<dbReference type="OrthoDB" id="248923at2759"/>
<reference evidence="6" key="1">
    <citation type="submission" date="2019-06" db="EMBL/GenBank/DDBJ databases">
        <authorList>
            <person name="Zheng W."/>
        </authorList>
    </citation>
    <scope>NUCLEOTIDE SEQUENCE</scope>
    <source>
        <strain evidence="6">QDHG01</strain>
    </source>
</reference>
<evidence type="ECO:0000256" key="3">
    <source>
        <dbReference type="ARBA" id="ARBA00022777"/>
    </source>
</evidence>
<dbReference type="EMBL" id="RRYP01006593">
    <property type="protein sequence ID" value="TNV81091.1"/>
    <property type="molecule type" value="Genomic_DNA"/>
</dbReference>
<keyword evidence="1" id="KW-0808">Transferase</keyword>
<evidence type="ECO:0000313" key="6">
    <source>
        <dbReference type="EMBL" id="TNV81091.1"/>
    </source>
</evidence>